<comment type="caution">
    <text evidence="1">The sequence shown here is derived from an EMBL/GenBank/DDBJ whole genome shotgun (WGS) entry which is preliminary data.</text>
</comment>
<protein>
    <submittedName>
        <fullName evidence="1">Uncharacterized protein</fullName>
    </submittedName>
</protein>
<gene>
    <name evidence="1" type="ORF">V1517DRAFT_343440</name>
</gene>
<name>A0ACC3TX61_9ASCO</name>
<keyword evidence="2" id="KW-1185">Reference proteome</keyword>
<dbReference type="Proteomes" id="UP001489719">
    <property type="component" value="Unassembled WGS sequence"/>
</dbReference>
<reference evidence="2" key="1">
    <citation type="journal article" date="2024" name="Front. Bioeng. Biotechnol.">
        <title>Genome-scale model development and genomic sequencing of the oleaginous clade Lipomyces.</title>
        <authorList>
            <person name="Czajka J.J."/>
            <person name="Han Y."/>
            <person name="Kim J."/>
            <person name="Mondo S.J."/>
            <person name="Hofstad B.A."/>
            <person name="Robles A."/>
            <person name="Haridas S."/>
            <person name="Riley R."/>
            <person name="LaButti K."/>
            <person name="Pangilinan J."/>
            <person name="Andreopoulos W."/>
            <person name="Lipzen A."/>
            <person name="Yan J."/>
            <person name="Wang M."/>
            <person name="Ng V."/>
            <person name="Grigoriev I.V."/>
            <person name="Spatafora J.W."/>
            <person name="Magnuson J.K."/>
            <person name="Baker S.E."/>
            <person name="Pomraning K.R."/>
        </authorList>
    </citation>
    <scope>NUCLEOTIDE SEQUENCE [LARGE SCALE GENOMIC DNA]</scope>
    <source>
        <strain evidence="2">CBS 10300</strain>
    </source>
</reference>
<proteinExistence type="predicted"/>
<accession>A0ACC3TX61</accession>
<sequence length="154" mass="18000">MSTKERLLRLTLAHYRKDGCSERDCHFFGTIAHAKEVATLHSSKGLFLYSPRRTREAPLERCKSELGAEWSIEDHDFTVELYVRDLDTLRAIAYDPIRQTFPEKEAPYLSERHVVASLAWVEVFVKRAVWWAWARTECRRTNPPLKNLSRPTVP</sequence>
<evidence type="ECO:0000313" key="1">
    <source>
        <dbReference type="EMBL" id="KAK9325282.1"/>
    </source>
</evidence>
<organism evidence="1 2">
    <name type="scientific">Lipomyces orientalis</name>
    <dbReference type="NCBI Taxonomy" id="1233043"/>
    <lineage>
        <taxon>Eukaryota</taxon>
        <taxon>Fungi</taxon>
        <taxon>Dikarya</taxon>
        <taxon>Ascomycota</taxon>
        <taxon>Saccharomycotina</taxon>
        <taxon>Lipomycetes</taxon>
        <taxon>Lipomycetales</taxon>
        <taxon>Lipomycetaceae</taxon>
        <taxon>Lipomyces</taxon>
    </lineage>
</organism>
<dbReference type="EMBL" id="MU970041">
    <property type="protein sequence ID" value="KAK9325282.1"/>
    <property type="molecule type" value="Genomic_DNA"/>
</dbReference>
<evidence type="ECO:0000313" key="2">
    <source>
        <dbReference type="Proteomes" id="UP001489719"/>
    </source>
</evidence>